<dbReference type="AlphaFoldDB" id="A0A517SYK5"/>
<dbReference type="OrthoDB" id="282012at2"/>
<evidence type="ECO:0000313" key="1">
    <source>
        <dbReference type="EMBL" id="QDT61235.1"/>
    </source>
</evidence>
<proteinExistence type="predicted"/>
<organism evidence="1 2">
    <name type="scientific">Stieleria bergensis</name>
    <dbReference type="NCBI Taxonomy" id="2528025"/>
    <lineage>
        <taxon>Bacteria</taxon>
        <taxon>Pseudomonadati</taxon>
        <taxon>Planctomycetota</taxon>
        <taxon>Planctomycetia</taxon>
        <taxon>Pirellulales</taxon>
        <taxon>Pirellulaceae</taxon>
        <taxon>Stieleria</taxon>
    </lineage>
</organism>
<gene>
    <name evidence="1" type="ORF">SV7mr_37690</name>
</gene>
<keyword evidence="2" id="KW-1185">Reference proteome</keyword>
<sequence>MDVKRQTCQSCFSIDVRNIIVREGDRQTIFVRCAKCKELVARYDLKDYYHHGKGIESYLRSHRVTQGESGREWLEAFNRSQNEAETGYAAALKVLDEAQKDV</sequence>
<dbReference type="Proteomes" id="UP000315003">
    <property type="component" value="Chromosome"/>
</dbReference>
<accession>A0A517SYK5</accession>
<name>A0A517SYK5_9BACT</name>
<evidence type="ECO:0000313" key="2">
    <source>
        <dbReference type="Proteomes" id="UP000315003"/>
    </source>
</evidence>
<reference evidence="1 2" key="1">
    <citation type="submission" date="2019-02" db="EMBL/GenBank/DDBJ databases">
        <title>Deep-cultivation of Planctomycetes and their phenomic and genomic characterization uncovers novel biology.</title>
        <authorList>
            <person name="Wiegand S."/>
            <person name="Jogler M."/>
            <person name="Boedeker C."/>
            <person name="Pinto D."/>
            <person name="Vollmers J."/>
            <person name="Rivas-Marin E."/>
            <person name="Kohn T."/>
            <person name="Peeters S.H."/>
            <person name="Heuer A."/>
            <person name="Rast P."/>
            <person name="Oberbeckmann S."/>
            <person name="Bunk B."/>
            <person name="Jeske O."/>
            <person name="Meyerdierks A."/>
            <person name="Storesund J.E."/>
            <person name="Kallscheuer N."/>
            <person name="Luecker S."/>
            <person name="Lage O.M."/>
            <person name="Pohl T."/>
            <person name="Merkel B.J."/>
            <person name="Hornburger P."/>
            <person name="Mueller R.-W."/>
            <person name="Bruemmer F."/>
            <person name="Labrenz M."/>
            <person name="Spormann A.M."/>
            <person name="Op den Camp H."/>
            <person name="Overmann J."/>
            <person name="Amann R."/>
            <person name="Jetten M.S.M."/>
            <person name="Mascher T."/>
            <person name="Medema M.H."/>
            <person name="Devos D.P."/>
            <person name="Kaster A.-K."/>
            <person name="Ovreas L."/>
            <person name="Rohde M."/>
            <person name="Galperin M.Y."/>
            <person name="Jogler C."/>
        </authorList>
    </citation>
    <scope>NUCLEOTIDE SEQUENCE [LARGE SCALE GENOMIC DNA]</scope>
    <source>
        <strain evidence="1 2">SV_7m_r</strain>
    </source>
</reference>
<dbReference type="EMBL" id="CP036272">
    <property type="protein sequence ID" value="QDT61235.1"/>
    <property type="molecule type" value="Genomic_DNA"/>
</dbReference>
<protein>
    <submittedName>
        <fullName evidence="1">Uncharacterized protein</fullName>
    </submittedName>
</protein>
<dbReference type="RefSeq" id="WP_145275106.1">
    <property type="nucleotide sequence ID" value="NZ_CP036272.1"/>
</dbReference>